<keyword evidence="6" id="KW-0969">Cilium</keyword>
<protein>
    <recommendedName>
        <fullName evidence="9">RIB43A-like with coiled-coils protein 1</fullName>
    </recommendedName>
</protein>
<evidence type="ECO:0000256" key="4">
    <source>
        <dbReference type="ARBA" id="ARBA00022846"/>
    </source>
</evidence>
<evidence type="ECO:0000256" key="9">
    <source>
        <dbReference type="ARBA" id="ARBA00041087"/>
    </source>
</evidence>
<keyword evidence="3" id="KW-0963">Cytoplasm</keyword>
<comment type="caution">
    <text evidence="13">The sequence shown here is derived from an EMBL/GenBank/DDBJ whole genome shotgun (WGS) entry which is preliminary data.</text>
</comment>
<proteinExistence type="inferred from homology"/>
<dbReference type="PANTHER" id="PTHR14517">
    <property type="entry name" value="RIB43A-RELATED"/>
    <property type="match status" value="1"/>
</dbReference>
<evidence type="ECO:0000256" key="5">
    <source>
        <dbReference type="ARBA" id="ARBA00023054"/>
    </source>
</evidence>
<sequence length="414" mass="48741">MFTLVTGIVGRWRAVCVTALQRPNSDAAAIRIVVAMYKLDLPLDVKEVAAIERRRNKEQQRQSRIFNAKFRSIGVDVDALEKQVEERKTMERTEKAREEASDADRERDDKVALMLEQSEQKLCRDLHRAVQNYREQHQKPETRREYDLYDPDALKKERPARVSDDDPRCGAAGLQRFAGEDLGQKKRREMQTDMTKRWLTGQMDERKRREAQQTYADNLHDSKRVELDERAEHLSRMEGECRKAVLMATDHFNQALALEVSERRRRHKEEEEDNNLAEIYNHLSGDLLTENPAAAVSAFGLHRVVPDRWKGMSPEQLRAILDIQKQQCQEKQRLKEEEKQLNTEWERQRTLAARAAMNLEQQEQEFSRETRKRLDGYNQQLSREQRAHQEYLDNVVYTNNPTAHYHSQFNTVSR</sequence>
<dbReference type="Pfam" id="PF05914">
    <property type="entry name" value="RIB43A"/>
    <property type="match status" value="1"/>
</dbReference>
<evidence type="ECO:0000313" key="13">
    <source>
        <dbReference type="EMBL" id="CAJ0952911.1"/>
    </source>
</evidence>
<dbReference type="Proteomes" id="UP001176940">
    <property type="component" value="Unassembled WGS sequence"/>
</dbReference>
<comment type="subcellular location">
    <subcellularLocation>
        <location evidence="1">Cytoplasm</location>
        <location evidence="1">Cytoskeleton</location>
        <location evidence="1">Flagellum axoneme</location>
    </subcellularLocation>
</comment>
<keyword evidence="8" id="KW-0966">Cell projection</keyword>
<gene>
    <name evidence="13" type="ORF">RIMI_LOCUS14100543</name>
</gene>
<comment type="subunit">
    <text evidence="10">Microtubule inner protein component of sperm flagellar doublet microtubules.</text>
</comment>
<evidence type="ECO:0000256" key="12">
    <source>
        <dbReference type="SAM" id="MobiDB-lite"/>
    </source>
</evidence>
<evidence type="ECO:0000256" key="6">
    <source>
        <dbReference type="ARBA" id="ARBA00023069"/>
    </source>
</evidence>
<keyword evidence="4" id="KW-0282">Flagellum</keyword>
<keyword evidence="5 11" id="KW-0175">Coiled coil</keyword>
<dbReference type="PANTHER" id="PTHR14517:SF11">
    <property type="entry name" value="RIB43A-LIKE WITH COILED-COILS PROTEIN 1"/>
    <property type="match status" value="1"/>
</dbReference>
<evidence type="ECO:0000313" key="14">
    <source>
        <dbReference type="Proteomes" id="UP001176940"/>
    </source>
</evidence>
<evidence type="ECO:0000256" key="7">
    <source>
        <dbReference type="ARBA" id="ARBA00023212"/>
    </source>
</evidence>
<keyword evidence="7" id="KW-0206">Cytoskeleton</keyword>
<feature type="region of interest" description="Disordered" evidence="12">
    <location>
        <begin position="85"/>
        <end position="108"/>
    </location>
</feature>
<organism evidence="13 14">
    <name type="scientific">Ranitomeya imitator</name>
    <name type="common">mimic poison frog</name>
    <dbReference type="NCBI Taxonomy" id="111125"/>
    <lineage>
        <taxon>Eukaryota</taxon>
        <taxon>Metazoa</taxon>
        <taxon>Chordata</taxon>
        <taxon>Craniata</taxon>
        <taxon>Vertebrata</taxon>
        <taxon>Euteleostomi</taxon>
        <taxon>Amphibia</taxon>
        <taxon>Batrachia</taxon>
        <taxon>Anura</taxon>
        <taxon>Neobatrachia</taxon>
        <taxon>Hyloidea</taxon>
        <taxon>Dendrobatidae</taxon>
        <taxon>Dendrobatinae</taxon>
        <taxon>Ranitomeya</taxon>
    </lineage>
</organism>
<keyword evidence="14" id="KW-1185">Reference proteome</keyword>
<dbReference type="InterPro" id="IPR008805">
    <property type="entry name" value="RIB43A"/>
</dbReference>
<name>A0ABN9LWT3_9NEOB</name>
<evidence type="ECO:0000256" key="8">
    <source>
        <dbReference type="ARBA" id="ARBA00023273"/>
    </source>
</evidence>
<feature type="coiled-coil region" evidence="11">
    <location>
        <begin position="321"/>
        <end position="394"/>
    </location>
</feature>
<evidence type="ECO:0000256" key="3">
    <source>
        <dbReference type="ARBA" id="ARBA00022490"/>
    </source>
</evidence>
<comment type="similarity">
    <text evidence="2">Belongs to the RIB43A family.</text>
</comment>
<evidence type="ECO:0000256" key="1">
    <source>
        <dbReference type="ARBA" id="ARBA00004611"/>
    </source>
</evidence>
<evidence type="ECO:0000256" key="2">
    <source>
        <dbReference type="ARBA" id="ARBA00006875"/>
    </source>
</evidence>
<evidence type="ECO:0000256" key="10">
    <source>
        <dbReference type="ARBA" id="ARBA00046435"/>
    </source>
</evidence>
<reference evidence="13" key="1">
    <citation type="submission" date="2023-07" db="EMBL/GenBank/DDBJ databases">
        <authorList>
            <person name="Stuckert A."/>
        </authorList>
    </citation>
    <scope>NUCLEOTIDE SEQUENCE</scope>
</reference>
<dbReference type="EMBL" id="CAUEEQ010035879">
    <property type="protein sequence ID" value="CAJ0952911.1"/>
    <property type="molecule type" value="Genomic_DNA"/>
</dbReference>
<accession>A0ABN9LWT3</accession>
<evidence type="ECO:0000256" key="11">
    <source>
        <dbReference type="SAM" id="Coils"/>
    </source>
</evidence>